<sequence length="146" mass="16623">MKENVSGCPVEEAMSLVGGRWRMLIAHFLLDGPKRFNQLRRDIPNISQRMLTLELRALEETGMVLRTVYPEVPVRVEYALTGDGERLKPLLEMLHTFGRWLKARPPREESEQGAESDDAARKGMTTIRIQKMTKGTAKNMAKKTAK</sequence>
<evidence type="ECO:0000256" key="3">
    <source>
        <dbReference type="ARBA" id="ARBA00023163"/>
    </source>
</evidence>
<keyword evidence="7" id="KW-1185">Reference proteome</keyword>
<dbReference type="InterPro" id="IPR036388">
    <property type="entry name" value="WH-like_DNA-bd_sf"/>
</dbReference>
<protein>
    <submittedName>
        <fullName evidence="6">Helix-turn-helix domain-containing protein</fullName>
    </submittedName>
</protein>
<reference evidence="6 7" key="1">
    <citation type="journal article" date="2024" name="Chem. Sci.">
        <title>Discovery of megapolipeptins by genome mining of a Burkholderiales bacteria collection.</title>
        <authorList>
            <person name="Paulo B.S."/>
            <person name="Recchia M.J.J."/>
            <person name="Lee S."/>
            <person name="Fergusson C.H."/>
            <person name="Romanowski S.B."/>
            <person name="Hernandez A."/>
            <person name="Krull N."/>
            <person name="Liu D.Y."/>
            <person name="Cavanagh H."/>
            <person name="Bos A."/>
            <person name="Gray C.A."/>
            <person name="Murphy B.T."/>
            <person name="Linington R.G."/>
            <person name="Eustaquio A.S."/>
        </authorList>
    </citation>
    <scope>NUCLEOTIDE SEQUENCE [LARGE SCALE GENOMIC DNA]</scope>
    <source>
        <strain evidence="6 7">RL21-008-BIB-B</strain>
    </source>
</reference>
<dbReference type="PANTHER" id="PTHR33204:SF29">
    <property type="entry name" value="TRANSCRIPTIONAL REGULATOR"/>
    <property type="match status" value="1"/>
</dbReference>
<dbReference type="RefSeq" id="WP_408169854.1">
    <property type="nucleotide sequence ID" value="NZ_JAQQFR010000016.1"/>
</dbReference>
<proteinExistence type="predicted"/>
<dbReference type="Proteomes" id="UP001629214">
    <property type="component" value="Unassembled WGS sequence"/>
</dbReference>
<evidence type="ECO:0000259" key="5">
    <source>
        <dbReference type="PROSITE" id="PS51118"/>
    </source>
</evidence>
<evidence type="ECO:0000256" key="1">
    <source>
        <dbReference type="ARBA" id="ARBA00023015"/>
    </source>
</evidence>
<dbReference type="EMBL" id="JAQQFR010000016">
    <property type="protein sequence ID" value="MFL9880847.1"/>
    <property type="molecule type" value="Genomic_DNA"/>
</dbReference>
<dbReference type="SUPFAM" id="SSF46785">
    <property type="entry name" value="Winged helix' DNA-binding domain"/>
    <property type="match status" value="1"/>
</dbReference>
<feature type="region of interest" description="Disordered" evidence="4">
    <location>
        <begin position="102"/>
        <end position="146"/>
    </location>
</feature>
<accession>A0ABW8ZD65</accession>
<dbReference type="Gene3D" id="1.10.10.10">
    <property type="entry name" value="Winged helix-like DNA-binding domain superfamily/Winged helix DNA-binding domain"/>
    <property type="match status" value="1"/>
</dbReference>
<organism evidence="6 7">
    <name type="scientific">Herbaspirillum rhizosphaerae</name>
    <dbReference type="NCBI Taxonomy" id="346179"/>
    <lineage>
        <taxon>Bacteria</taxon>
        <taxon>Pseudomonadati</taxon>
        <taxon>Pseudomonadota</taxon>
        <taxon>Betaproteobacteria</taxon>
        <taxon>Burkholderiales</taxon>
        <taxon>Oxalobacteraceae</taxon>
        <taxon>Herbaspirillum</taxon>
    </lineage>
</organism>
<evidence type="ECO:0000256" key="4">
    <source>
        <dbReference type="SAM" id="MobiDB-lite"/>
    </source>
</evidence>
<feature type="domain" description="HTH hxlR-type" evidence="5">
    <location>
        <begin position="8"/>
        <end position="106"/>
    </location>
</feature>
<dbReference type="PROSITE" id="PS51118">
    <property type="entry name" value="HTH_HXLR"/>
    <property type="match status" value="1"/>
</dbReference>
<evidence type="ECO:0000313" key="7">
    <source>
        <dbReference type="Proteomes" id="UP001629214"/>
    </source>
</evidence>
<evidence type="ECO:0000256" key="2">
    <source>
        <dbReference type="ARBA" id="ARBA00023125"/>
    </source>
</evidence>
<dbReference type="Pfam" id="PF01638">
    <property type="entry name" value="HxlR"/>
    <property type="match status" value="1"/>
</dbReference>
<keyword evidence="2" id="KW-0238">DNA-binding</keyword>
<name>A0ABW8ZD65_9BURK</name>
<dbReference type="InterPro" id="IPR002577">
    <property type="entry name" value="HTH_HxlR"/>
</dbReference>
<gene>
    <name evidence="6" type="ORF">PQR63_20785</name>
</gene>
<keyword evidence="3" id="KW-0804">Transcription</keyword>
<keyword evidence="1" id="KW-0805">Transcription regulation</keyword>
<comment type="caution">
    <text evidence="6">The sequence shown here is derived from an EMBL/GenBank/DDBJ whole genome shotgun (WGS) entry which is preliminary data.</text>
</comment>
<dbReference type="InterPro" id="IPR036390">
    <property type="entry name" value="WH_DNA-bd_sf"/>
</dbReference>
<dbReference type="PANTHER" id="PTHR33204">
    <property type="entry name" value="TRANSCRIPTIONAL REGULATOR, MARR FAMILY"/>
    <property type="match status" value="1"/>
</dbReference>
<evidence type="ECO:0000313" key="6">
    <source>
        <dbReference type="EMBL" id="MFL9880847.1"/>
    </source>
</evidence>